<feature type="compositionally biased region" description="Acidic residues" evidence="14">
    <location>
        <begin position="959"/>
        <end position="985"/>
    </location>
</feature>
<gene>
    <name evidence="19" type="ORF">CMQ_5690</name>
</gene>
<reference evidence="19 20" key="1">
    <citation type="journal article" date="2011" name="Proc. Natl. Acad. Sci. U.S.A.">
        <title>Genome and transcriptome analyses of the mountain pine beetle-fungal symbiont Grosmannia clavigera, a lodgepole pine pathogen.</title>
        <authorList>
            <person name="DiGuistini S."/>
            <person name="Wang Y."/>
            <person name="Liao N.Y."/>
            <person name="Taylor G."/>
            <person name="Tanguay P."/>
            <person name="Feau N."/>
            <person name="Henrissat B."/>
            <person name="Chan S.K."/>
            <person name="Hesse-Orce U."/>
            <person name="Alamouti S.M."/>
            <person name="Tsui C.K.M."/>
            <person name="Docking R.T."/>
            <person name="Levasseur A."/>
            <person name="Haridas S."/>
            <person name="Robertson G."/>
            <person name="Birol I."/>
            <person name="Holt R.A."/>
            <person name="Marra M.A."/>
            <person name="Hamelin R.C."/>
            <person name="Hirst M."/>
            <person name="Jones S.J.M."/>
            <person name="Bohlmann J."/>
            <person name="Breuil C."/>
        </authorList>
    </citation>
    <scope>NUCLEOTIDE SEQUENCE [LARGE SCALE GENOMIC DNA]</scope>
    <source>
        <strain evidence="20">kw1407 / UAMH 11150</strain>
    </source>
</reference>
<accession>F0XSY6</accession>
<dbReference type="GO" id="GO:0016126">
    <property type="term" value="P:sterol biosynthetic process"/>
    <property type="evidence" value="ECO:0007669"/>
    <property type="project" value="UniProtKB-KW"/>
</dbReference>
<keyword evidence="7" id="KW-0547">Nucleotide-binding</keyword>
<dbReference type="Gene3D" id="3.30.230.10">
    <property type="match status" value="1"/>
</dbReference>
<evidence type="ECO:0000313" key="20">
    <source>
        <dbReference type="Proteomes" id="UP000007796"/>
    </source>
</evidence>
<dbReference type="PANTHER" id="PTHR12746:SF2">
    <property type="entry name" value="60S RIBOSOMAL EXPORT PROTEIN NMD3"/>
    <property type="match status" value="1"/>
</dbReference>
<dbReference type="GO" id="GO:0005737">
    <property type="term" value="C:cytoplasm"/>
    <property type="evidence" value="ECO:0007669"/>
    <property type="project" value="UniProtKB-SubCell"/>
</dbReference>
<feature type="domain" description="GHMP kinase N-terminal" evidence="15">
    <location>
        <begin position="166"/>
        <end position="232"/>
    </location>
</feature>
<keyword evidence="12" id="KW-0753">Steroid metabolism</keyword>
<dbReference type="PANTHER" id="PTHR12746">
    <property type="entry name" value="NONSENSE-MEDIATED MRNA DECAY PROTEIN 3"/>
    <property type="match status" value="1"/>
</dbReference>
<dbReference type="FunCoup" id="F0XSY6">
    <property type="interactions" value="1204"/>
</dbReference>
<dbReference type="GeneID" id="25979040"/>
<keyword evidence="10" id="KW-0752">Steroid biosynthesis</keyword>
<evidence type="ECO:0000256" key="10">
    <source>
        <dbReference type="ARBA" id="ARBA00023011"/>
    </source>
</evidence>
<comment type="subcellular location">
    <subcellularLocation>
        <location evidence="2">Cytoplasm</location>
    </subcellularLocation>
    <subcellularLocation>
        <location evidence="1">Nucleus</location>
    </subcellularLocation>
</comment>
<dbReference type="eggNOG" id="KOG2613">
    <property type="taxonomic scope" value="Eukaryota"/>
</dbReference>
<feature type="region of interest" description="Disordered" evidence="14">
    <location>
        <begin position="949"/>
        <end position="1008"/>
    </location>
</feature>
<dbReference type="Proteomes" id="UP000007796">
    <property type="component" value="Unassembled WGS sequence"/>
</dbReference>
<evidence type="ECO:0000313" key="19">
    <source>
        <dbReference type="EMBL" id="EFW99269.1"/>
    </source>
</evidence>
<evidence type="ECO:0000259" key="18">
    <source>
        <dbReference type="Pfam" id="PF21193"/>
    </source>
</evidence>
<dbReference type="GO" id="GO:0043023">
    <property type="term" value="F:ribosomal large subunit binding"/>
    <property type="evidence" value="ECO:0007669"/>
    <property type="project" value="InterPro"/>
</dbReference>
<proteinExistence type="inferred from homology"/>
<dbReference type="EMBL" id="GL629997">
    <property type="protein sequence ID" value="EFW99269.1"/>
    <property type="molecule type" value="Genomic_DNA"/>
</dbReference>
<dbReference type="InterPro" id="IPR039768">
    <property type="entry name" value="Nmd3"/>
</dbReference>
<dbReference type="InterPro" id="IPR048899">
    <property type="entry name" value="NMD_SH3"/>
</dbReference>
<keyword evidence="8" id="KW-0067">ATP-binding</keyword>
<keyword evidence="5" id="KW-0813">Transport</keyword>
<keyword evidence="6" id="KW-0963">Cytoplasm</keyword>
<dbReference type="Pfam" id="PF21192">
    <property type="entry name" value="OB_NMD3"/>
    <property type="match status" value="1"/>
</dbReference>
<evidence type="ECO:0000256" key="7">
    <source>
        <dbReference type="ARBA" id="ARBA00022741"/>
    </source>
</evidence>
<dbReference type="SUPFAM" id="SSF54211">
    <property type="entry name" value="Ribosomal protein S5 domain 2-like"/>
    <property type="match status" value="1"/>
</dbReference>
<dbReference type="GO" id="GO:0005524">
    <property type="term" value="F:ATP binding"/>
    <property type="evidence" value="ECO:0007669"/>
    <property type="project" value="UniProtKB-KW"/>
</dbReference>
<keyword evidence="20" id="KW-1185">Reference proteome</keyword>
<keyword evidence="12" id="KW-0443">Lipid metabolism</keyword>
<comment type="similarity">
    <text evidence="3">Belongs to the NMD3 family.</text>
</comment>
<feature type="domain" description="60S ribosomal export protein NMD3 SH3" evidence="18">
    <location>
        <begin position="719"/>
        <end position="766"/>
    </location>
</feature>
<keyword evidence="10" id="KW-0756">Sterol biosynthesis</keyword>
<dbReference type="Pfam" id="PF21193">
    <property type="entry name" value="NMD_SH3"/>
    <property type="match status" value="1"/>
</dbReference>
<dbReference type="Gene3D" id="3.30.70.890">
    <property type="entry name" value="GHMP kinase, C-terminal domain"/>
    <property type="match status" value="1"/>
</dbReference>
<evidence type="ECO:0000256" key="5">
    <source>
        <dbReference type="ARBA" id="ARBA00022448"/>
    </source>
</evidence>
<evidence type="ECO:0000259" key="15">
    <source>
        <dbReference type="Pfam" id="PF00288"/>
    </source>
</evidence>
<dbReference type="GO" id="GO:0005634">
    <property type="term" value="C:nucleus"/>
    <property type="evidence" value="ECO:0007669"/>
    <property type="project" value="UniProtKB-SubCell"/>
</dbReference>
<protein>
    <recommendedName>
        <fullName evidence="4">60S ribosomal export protein NMD3</fullName>
    </recommendedName>
</protein>
<keyword evidence="11" id="KW-1207">Sterol metabolism</keyword>
<dbReference type="SUPFAM" id="SSF55060">
    <property type="entry name" value="GHMP Kinase, C-terminal domain"/>
    <property type="match status" value="1"/>
</dbReference>
<dbReference type="InterPro" id="IPR014721">
    <property type="entry name" value="Ribsml_uS5_D2-typ_fold_subgr"/>
</dbReference>
<sequence>MADPNEVTAVSAPGKVLLAGGYLVLDRAYTGLVFGLSARINVVAQAVKTSPGVQLSDIVVESPQFLEAQWTYGYHLADDDGGIQITQLRVGSAVPANPFVETTLSYALTYVSRLAHLSPTQSIKPSRLSILADNDYYSQPPSASSSDTASSAGRFARFPTRLSEAHKTGLGSSAALVTSLTAAILSHYLPATLFDLASQEGKRTLHNLAQAAHCAAQGKVGSGFDVAAAVHGSCTYRRFSPSVLANIPEPGSPGFGAAVERVVAGVDAAKDGPHWDTEIAKASVALPPGVALRMCDVDCGSQTVGMVKKVLAWRSSNPEGSKALWDTLHGYNNDLATALKEHKTEKLRPIIEAIRSLVRKMGSESGVPIEPDTQTALLDALNQVEGVYGGVVPGAGGYDAVSLLVKDDEATAARLEAFLEKWSKESGGRVRLLAVKGEMEGVRHEDKSIYTQRSEESDSKMSTMDLDAPVPMASSADDQAIATILCYNCGAPIDGTTSSGALCYDCIKMTVDISQNIPREANVQFCRDCDRWFLPPSQWVVAAPESREMLAMCLKRLRGLNKVRVVDASFIWTEPNSRRVRVKLTVQEEVSDGVLLNQSFEVMYTVSTHQCPECAKSYTHNVWRACVQVRQKVQHKRTFLFLEQLILKHGAHRDTLNIKEAKEGLDFFFAQRNQATKFVDFLKSVVPVHVKNSPELVSEDTHTGSKSMKFAFSVELVPICKDDLVALPLVLAKRIGNIAPVALCYRIGTAINLLDPATLQTAEVPASIYWREKVPFTPLTDAQQLVEFVVLDIEPVGVRKGRWQLAEATVARASDLGSNDNTYFTRTHLGGLLHPGDSAMGYLLNGTVFNNQQLDEIEQSHAYSSLVPDVVLVKKHYPNRRKNKRRNWKLRRMAREEGDLLPKKADQERLDAEYEMFLQDVEEDDELRAALALYKNPGQTAAADAARKQRHAAAQQMDVEAEAADDGAEGMDEDGDEDEGDEGDDGIPKVSMDELLDDLDDLAIHDEE</sequence>
<dbReference type="Pfam" id="PF00288">
    <property type="entry name" value="GHMP_kinases_N"/>
    <property type="match status" value="1"/>
</dbReference>
<feature type="domain" description="Nmd3 N-terminal" evidence="16">
    <location>
        <begin position="486"/>
        <end position="716"/>
    </location>
</feature>
<keyword evidence="13" id="KW-0539">Nucleus</keyword>
<dbReference type="Pfam" id="PF04981">
    <property type="entry name" value="NMD3"/>
    <property type="match status" value="1"/>
</dbReference>
<dbReference type="RefSeq" id="XP_014168752.1">
    <property type="nucleotide sequence ID" value="XM_014313277.1"/>
</dbReference>
<dbReference type="OrthoDB" id="203821at2759"/>
<evidence type="ECO:0000256" key="9">
    <source>
        <dbReference type="ARBA" id="ARBA00022927"/>
    </source>
</evidence>
<dbReference type="InterPro" id="IPR020568">
    <property type="entry name" value="Ribosomal_Su5_D2-typ_SF"/>
</dbReference>
<dbReference type="eggNOG" id="KOG4519">
    <property type="taxonomic scope" value="Eukaryota"/>
</dbReference>
<evidence type="ECO:0000256" key="2">
    <source>
        <dbReference type="ARBA" id="ARBA00004496"/>
    </source>
</evidence>
<dbReference type="GO" id="GO:0015031">
    <property type="term" value="P:protein transport"/>
    <property type="evidence" value="ECO:0007669"/>
    <property type="project" value="UniProtKB-KW"/>
</dbReference>
<evidence type="ECO:0000256" key="14">
    <source>
        <dbReference type="SAM" id="MobiDB-lite"/>
    </source>
</evidence>
<keyword evidence="10" id="KW-0444">Lipid biosynthesis</keyword>
<dbReference type="AlphaFoldDB" id="F0XSY6"/>
<dbReference type="HOGENOM" id="CLU_011809_0_0_1"/>
<evidence type="ECO:0000256" key="13">
    <source>
        <dbReference type="ARBA" id="ARBA00023242"/>
    </source>
</evidence>
<dbReference type="InParanoid" id="F0XSY6"/>
<evidence type="ECO:0000256" key="6">
    <source>
        <dbReference type="ARBA" id="ARBA00022490"/>
    </source>
</evidence>
<evidence type="ECO:0000259" key="17">
    <source>
        <dbReference type="Pfam" id="PF21192"/>
    </source>
</evidence>
<dbReference type="InterPro" id="IPR048898">
    <property type="entry name" value="OB_NMD3"/>
</dbReference>
<keyword evidence="9" id="KW-0653">Protein transport</keyword>
<dbReference type="InterPro" id="IPR036554">
    <property type="entry name" value="GHMP_kinase_C_sf"/>
</dbReference>
<dbReference type="InterPro" id="IPR006204">
    <property type="entry name" value="GHMP_kinase_N_dom"/>
</dbReference>
<evidence type="ECO:0000256" key="4">
    <source>
        <dbReference type="ARBA" id="ARBA00017035"/>
    </source>
</evidence>
<name>F0XSY6_GROCL</name>
<feature type="domain" description="60S ribosomal export protein NMD3 OB-fold" evidence="17">
    <location>
        <begin position="785"/>
        <end position="875"/>
    </location>
</feature>
<evidence type="ECO:0000256" key="11">
    <source>
        <dbReference type="ARBA" id="ARBA00023166"/>
    </source>
</evidence>
<dbReference type="STRING" id="655863.F0XSY6"/>
<organism evidence="20">
    <name type="scientific">Grosmannia clavigera (strain kw1407 / UAMH 11150)</name>
    <name type="common">Blue stain fungus</name>
    <name type="synonym">Graphiocladiella clavigera</name>
    <dbReference type="NCBI Taxonomy" id="655863"/>
    <lineage>
        <taxon>Eukaryota</taxon>
        <taxon>Fungi</taxon>
        <taxon>Dikarya</taxon>
        <taxon>Ascomycota</taxon>
        <taxon>Pezizomycotina</taxon>
        <taxon>Sordariomycetes</taxon>
        <taxon>Sordariomycetidae</taxon>
        <taxon>Ophiostomatales</taxon>
        <taxon>Ophiostomataceae</taxon>
        <taxon>Leptographium</taxon>
    </lineage>
</organism>
<dbReference type="InterPro" id="IPR007064">
    <property type="entry name" value="Nmd3_N"/>
</dbReference>
<evidence type="ECO:0000256" key="1">
    <source>
        <dbReference type="ARBA" id="ARBA00004123"/>
    </source>
</evidence>
<evidence type="ECO:0000256" key="8">
    <source>
        <dbReference type="ARBA" id="ARBA00022840"/>
    </source>
</evidence>
<evidence type="ECO:0000256" key="12">
    <source>
        <dbReference type="ARBA" id="ARBA00023221"/>
    </source>
</evidence>
<dbReference type="GO" id="GO:0000055">
    <property type="term" value="P:ribosomal large subunit export from nucleus"/>
    <property type="evidence" value="ECO:0007669"/>
    <property type="project" value="TreeGrafter"/>
</dbReference>
<evidence type="ECO:0000259" key="16">
    <source>
        <dbReference type="Pfam" id="PF04981"/>
    </source>
</evidence>
<evidence type="ECO:0000256" key="3">
    <source>
        <dbReference type="ARBA" id="ARBA00009794"/>
    </source>
</evidence>